<dbReference type="InterPro" id="IPR018062">
    <property type="entry name" value="HTH_AraC-typ_CS"/>
</dbReference>
<dbReference type="PROSITE" id="PS00041">
    <property type="entry name" value="HTH_ARAC_FAMILY_1"/>
    <property type="match status" value="1"/>
</dbReference>
<dbReference type="PRINTS" id="PR00032">
    <property type="entry name" value="HTHARAC"/>
</dbReference>
<dbReference type="PROSITE" id="PS01124">
    <property type="entry name" value="HTH_ARAC_FAMILY_2"/>
    <property type="match status" value="1"/>
</dbReference>
<dbReference type="SUPFAM" id="SSF46689">
    <property type="entry name" value="Homeodomain-like"/>
    <property type="match status" value="2"/>
</dbReference>
<dbReference type="InterPro" id="IPR009057">
    <property type="entry name" value="Homeodomain-like_sf"/>
</dbReference>
<comment type="caution">
    <text evidence="5">The sequence shown here is derived from an EMBL/GenBank/DDBJ whole genome shotgun (WGS) entry which is preliminary data.</text>
</comment>
<evidence type="ECO:0000256" key="3">
    <source>
        <dbReference type="ARBA" id="ARBA00023163"/>
    </source>
</evidence>
<dbReference type="GO" id="GO:0003700">
    <property type="term" value="F:DNA-binding transcription factor activity"/>
    <property type="evidence" value="ECO:0007669"/>
    <property type="project" value="InterPro"/>
</dbReference>
<name>A0A7K1KPC6_9BACT</name>
<feature type="domain" description="HTH araC/xylS-type" evidence="4">
    <location>
        <begin position="213"/>
        <end position="311"/>
    </location>
</feature>
<dbReference type="Proteomes" id="UP000461162">
    <property type="component" value="Unassembled WGS sequence"/>
</dbReference>
<evidence type="ECO:0000313" key="5">
    <source>
        <dbReference type="EMBL" id="MUM77742.1"/>
    </source>
</evidence>
<accession>A0A7K1KPC6</accession>
<dbReference type="RefSeq" id="WP_155934210.1">
    <property type="nucleotide sequence ID" value="NZ_WODC01000005.1"/>
</dbReference>
<dbReference type="PANTHER" id="PTHR47893">
    <property type="entry name" value="REGULATORY PROTEIN PCHR"/>
    <property type="match status" value="1"/>
</dbReference>
<dbReference type="EMBL" id="WODC01000005">
    <property type="protein sequence ID" value="MUM77742.1"/>
    <property type="molecule type" value="Genomic_DNA"/>
</dbReference>
<keyword evidence="2" id="KW-0238">DNA-binding</keyword>
<protein>
    <submittedName>
        <fullName evidence="5">Helix-turn-helix domain-containing protein</fullName>
    </submittedName>
</protein>
<dbReference type="InterPro" id="IPR018060">
    <property type="entry name" value="HTH_AraC"/>
</dbReference>
<dbReference type="Pfam" id="PF12833">
    <property type="entry name" value="HTH_18"/>
    <property type="match status" value="1"/>
</dbReference>
<evidence type="ECO:0000256" key="1">
    <source>
        <dbReference type="ARBA" id="ARBA00023015"/>
    </source>
</evidence>
<reference evidence="5 6" key="1">
    <citation type="submission" date="2019-11" db="EMBL/GenBank/DDBJ databases">
        <title>Pseudodesulfovibrio alkaliphilus, sp. nov., an alkaliphilic sulfate-reducing bacteria from mud volcano of Taman peninsula, Russia.</title>
        <authorList>
            <person name="Frolova A."/>
            <person name="Merkel A.Y."/>
            <person name="Slobodkin A.I."/>
        </authorList>
    </citation>
    <scope>NUCLEOTIDE SEQUENCE [LARGE SCALE GENOMIC DNA]</scope>
    <source>
        <strain evidence="5 6">F-1</strain>
    </source>
</reference>
<keyword evidence="3" id="KW-0804">Transcription</keyword>
<dbReference type="Gene3D" id="1.10.10.60">
    <property type="entry name" value="Homeodomain-like"/>
    <property type="match status" value="1"/>
</dbReference>
<keyword evidence="1" id="KW-0805">Transcription regulation</keyword>
<evidence type="ECO:0000259" key="4">
    <source>
        <dbReference type="PROSITE" id="PS01124"/>
    </source>
</evidence>
<dbReference type="SMART" id="SM00342">
    <property type="entry name" value="HTH_ARAC"/>
    <property type="match status" value="1"/>
</dbReference>
<evidence type="ECO:0000256" key="2">
    <source>
        <dbReference type="ARBA" id="ARBA00023125"/>
    </source>
</evidence>
<dbReference type="GO" id="GO:0043565">
    <property type="term" value="F:sequence-specific DNA binding"/>
    <property type="evidence" value="ECO:0007669"/>
    <property type="project" value="InterPro"/>
</dbReference>
<evidence type="ECO:0000313" key="6">
    <source>
        <dbReference type="Proteomes" id="UP000461162"/>
    </source>
</evidence>
<dbReference type="PANTHER" id="PTHR47893:SF1">
    <property type="entry name" value="REGULATORY PROTEIN PCHR"/>
    <property type="match status" value="1"/>
</dbReference>
<dbReference type="InterPro" id="IPR020449">
    <property type="entry name" value="Tscrpt_reg_AraC-type_HTH"/>
</dbReference>
<gene>
    <name evidence="5" type="ORF">GKC30_08855</name>
</gene>
<sequence>MQMTVANCGPTEGLPGTCRSLLEAGMAAPVRRFSLRTDLDVFFWECAVKQPLCFSVAFDAPVLRFSFAIEGESVSDAMNQESVVRSRGRYEIRFFPATGGTIALKARQNHRWVDVVLNPSFLEVALASEACSLPEPLLQLVRCEADSMPVLSRAMNPEQFVAASQLAQCPYTGAARTLYLKSKTLELLSHVLAEQSPRPCRTRLSSYEIECLRKARELLTASLENPPGLRQLAQSVGLNETKLKTGFKALFGQTVYGYFRAYRVDLGRRRLLESAATVSEVASSVGYTNVSHFCAAFKDRHGVTPYRYRKDNAFFTAS</sequence>
<keyword evidence="6" id="KW-1185">Reference proteome</keyword>
<dbReference type="InterPro" id="IPR053142">
    <property type="entry name" value="PchR_regulatory_protein"/>
</dbReference>
<proteinExistence type="predicted"/>
<dbReference type="AlphaFoldDB" id="A0A7K1KPC6"/>
<organism evidence="5 6">
    <name type="scientific">Pseudodesulfovibrio alkaliphilus</name>
    <dbReference type="NCBI Taxonomy" id="2661613"/>
    <lineage>
        <taxon>Bacteria</taxon>
        <taxon>Pseudomonadati</taxon>
        <taxon>Thermodesulfobacteriota</taxon>
        <taxon>Desulfovibrionia</taxon>
        <taxon>Desulfovibrionales</taxon>
        <taxon>Desulfovibrionaceae</taxon>
    </lineage>
</organism>